<evidence type="ECO:0000313" key="10">
    <source>
        <dbReference type="Proteomes" id="UP000196138"/>
    </source>
</evidence>
<comment type="subcellular location">
    <subcellularLocation>
        <location evidence="1 8">Cell membrane</location>
        <topology evidence="1 8">Multi-pass membrane protein</topology>
    </subcellularLocation>
</comment>
<gene>
    <name evidence="9" type="ORF">CCO03_01610</name>
</gene>
<evidence type="ECO:0000256" key="8">
    <source>
        <dbReference type="RuleBase" id="RU363041"/>
    </source>
</evidence>
<feature type="transmembrane region" description="Helical" evidence="8">
    <location>
        <begin position="29"/>
        <end position="56"/>
    </location>
</feature>
<dbReference type="PANTHER" id="PTHR30269:SF37">
    <property type="entry name" value="MEMBRANE TRANSPORTER PROTEIN"/>
    <property type="match status" value="1"/>
</dbReference>
<dbReference type="OrthoDB" id="7029178at2"/>
<evidence type="ECO:0000256" key="5">
    <source>
        <dbReference type="ARBA" id="ARBA00022692"/>
    </source>
</evidence>
<feature type="transmembrane region" description="Helical" evidence="8">
    <location>
        <begin position="229"/>
        <end position="247"/>
    </location>
</feature>
<proteinExistence type="inferred from homology"/>
<protein>
    <recommendedName>
        <fullName evidence="8">Probable membrane transporter protein</fullName>
    </recommendedName>
</protein>
<evidence type="ECO:0000256" key="2">
    <source>
        <dbReference type="ARBA" id="ARBA00009142"/>
    </source>
</evidence>
<dbReference type="InterPro" id="IPR002781">
    <property type="entry name" value="TM_pro_TauE-like"/>
</dbReference>
<dbReference type="GO" id="GO:0005886">
    <property type="term" value="C:plasma membrane"/>
    <property type="evidence" value="ECO:0007669"/>
    <property type="project" value="UniProtKB-SubCell"/>
</dbReference>
<keyword evidence="4 8" id="KW-1003">Cell membrane</keyword>
<keyword evidence="6 8" id="KW-1133">Transmembrane helix</keyword>
<reference evidence="9 10" key="1">
    <citation type="submission" date="2017-05" db="EMBL/GenBank/DDBJ databases">
        <authorList>
            <person name="Song R."/>
            <person name="Chenine A.L."/>
            <person name="Ruprecht R.M."/>
        </authorList>
    </citation>
    <scope>NUCLEOTIDE SEQUENCE [LARGE SCALE GENOMIC DNA]</scope>
    <source>
        <strain evidence="9 10">DSM 26136</strain>
    </source>
</reference>
<name>A0A1Y0EIU3_9BURK</name>
<sequence>MQWSQYLLFFVLVGLASVAQNLTGFAFSLILVGLAGATGLMPIAEASNVAMLLSLVNGVTYLRHHPFTPDWRLLKPMLGLSIVGVGLGWALLSWLDGNTLNGLRMALGVVIVACAVLLMLQKRQQRERQASPPQALWLASLSSGLLGGLFSTAGPPIVYHLYRQPLAAELIRQCLVVQFLLTSLVRTGLVVGTGSLRMSAIVTTAVAVPLVWGVTRWQAKHPLRLPQGVVDALVCGLLLLAGLSLFVPR</sequence>
<dbReference type="KEGG" id="cser:CCO03_01610"/>
<evidence type="ECO:0000313" key="9">
    <source>
        <dbReference type="EMBL" id="ARU03553.1"/>
    </source>
</evidence>
<feature type="transmembrane region" description="Helical" evidence="8">
    <location>
        <begin position="77"/>
        <end position="95"/>
    </location>
</feature>
<dbReference type="PANTHER" id="PTHR30269">
    <property type="entry name" value="TRANSMEMBRANE PROTEIN YFCA"/>
    <property type="match status" value="1"/>
</dbReference>
<comment type="similarity">
    <text evidence="2 8">Belongs to the 4-toluene sulfonate uptake permease (TSUP) (TC 2.A.102) family.</text>
</comment>
<feature type="transmembrane region" description="Helical" evidence="8">
    <location>
        <begin position="198"/>
        <end position="217"/>
    </location>
</feature>
<dbReference type="AlphaFoldDB" id="A0A1Y0EIU3"/>
<dbReference type="EMBL" id="CP021455">
    <property type="protein sequence ID" value="ARU03553.1"/>
    <property type="molecule type" value="Genomic_DNA"/>
</dbReference>
<accession>A0A1Y0EIU3</accession>
<dbReference type="RefSeq" id="WP_087276368.1">
    <property type="nucleotide sequence ID" value="NZ_CP021455.1"/>
</dbReference>
<keyword evidence="5 8" id="KW-0812">Transmembrane</keyword>
<evidence type="ECO:0000256" key="7">
    <source>
        <dbReference type="ARBA" id="ARBA00023136"/>
    </source>
</evidence>
<dbReference type="Pfam" id="PF01925">
    <property type="entry name" value="TauE"/>
    <property type="match status" value="1"/>
</dbReference>
<evidence type="ECO:0000256" key="4">
    <source>
        <dbReference type="ARBA" id="ARBA00022475"/>
    </source>
</evidence>
<evidence type="ECO:0000256" key="6">
    <source>
        <dbReference type="ARBA" id="ARBA00022989"/>
    </source>
</evidence>
<dbReference type="Proteomes" id="UP000196138">
    <property type="component" value="Chromosome"/>
</dbReference>
<keyword evidence="7 8" id="KW-0472">Membrane</keyword>
<feature type="transmembrane region" description="Helical" evidence="8">
    <location>
        <begin position="101"/>
        <end position="120"/>
    </location>
</feature>
<evidence type="ECO:0000256" key="3">
    <source>
        <dbReference type="ARBA" id="ARBA00022448"/>
    </source>
</evidence>
<keyword evidence="3" id="KW-0813">Transport</keyword>
<organism evidence="9 10">
    <name type="scientific">Comamonas serinivorans</name>
    <dbReference type="NCBI Taxonomy" id="1082851"/>
    <lineage>
        <taxon>Bacteria</taxon>
        <taxon>Pseudomonadati</taxon>
        <taxon>Pseudomonadota</taxon>
        <taxon>Betaproteobacteria</taxon>
        <taxon>Burkholderiales</taxon>
        <taxon>Comamonadaceae</taxon>
        <taxon>Comamonas</taxon>
    </lineage>
</organism>
<dbReference type="InterPro" id="IPR052017">
    <property type="entry name" value="TSUP"/>
</dbReference>
<keyword evidence="10" id="KW-1185">Reference proteome</keyword>
<evidence type="ECO:0000256" key="1">
    <source>
        <dbReference type="ARBA" id="ARBA00004651"/>
    </source>
</evidence>